<feature type="domain" description="Type II secretion system protein GspF" evidence="8">
    <location>
        <begin position="67"/>
        <end position="188"/>
    </location>
</feature>
<evidence type="ECO:0000256" key="5">
    <source>
        <dbReference type="ARBA" id="ARBA00022989"/>
    </source>
</evidence>
<accession>A0A1H8ASV9</accession>
<dbReference type="OrthoDB" id="9805682at2"/>
<evidence type="ECO:0000313" key="10">
    <source>
        <dbReference type="Proteomes" id="UP000198744"/>
    </source>
</evidence>
<dbReference type="Gene3D" id="1.20.81.30">
    <property type="entry name" value="Type II secretion system (T2SS), domain F"/>
    <property type="match status" value="2"/>
</dbReference>
<dbReference type="Proteomes" id="UP000198744">
    <property type="component" value="Unassembled WGS sequence"/>
</dbReference>
<feature type="domain" description="Type II secretion system protein GspF" evidence="8">
    <location>
        <begin position="268"/>
        <end position="389"/>
    </location>
</feature>
<evidence type="ECO:0000256" key="4">
    <source>
        <dbReference type="ARBA" id="ARBA00022692"/>
    </source>
</evidence>
<feature type="transmembrane region" description="Helical" evidence="7">
    <location>
        <begin position="364"/>
        <end position="389"/>
    </location>
</feature>
<dbReference type="AlphaFoldDB" id="A0A1H8ASV9"/>
<dbReference type="Pfam" id="PF00482">
    <property type="entry name" value="T2SSF"/>
    <property type="match status" value="2"/>
</dbReference>
<dbReference type="PANTHER" id="PTHR30012:SF0">
    <property type="entry name" value="TYPE II SECRETION SYSTEM PROTEIN F-RELATED"/>
    <property type="match status" value="1"/>
</dbReference>
<dbReference type="InterPro" id="IPR042094">
    <property type="entry name" value="T2SS_GspF_sf"/>
</dbReference>
<dbReference type="InterPro" id="IPR003004">
    <property type="entry name" value="GspF/PilC"/>
</dbReference>
<reference evidence="9 10" key="1">
    <citation type="submission" date="2016-10" db="EMBL/GenBank/DDBJ databases">
        <authorList>
            <person name="de Groot N.N."/>
        </authorList>
    </citation>
    <scope>NUCLEOTIDE SEQUENCE [LARGE SCALE GENOMIC DNA]</scope>
    <source>
        <strain evidence="9 10">DSM 8423</strain>
    </source>
</reference>
<keyword evidence="10" id="KW-1185">Reference proteome</keyword>
<keyword evidence="3" id="KW-1003">Cell membrane</keyword>
<dbReference type="PANTHER" id="PTHR30012">
    <property type="entry name" value="GENERAL SECRETION PATHWAY PROTEIN"/>
    <property type="match status" value="1"/>
</dbReference>
<dbReference type="RefSeq" id="WP_093884757.1">
    <property type="nucleotide sequence ID" value="NZ_FOBS01000040.1"/>
</dbReference>
<keyword evidence="4 7" id="KW-0812">Transmembrane</keyword>
<evidence type="ECO:0000256" key="2">
    <source>
        <dbReference type="ARBA" id="ARBA00005745"/>
    </source>
</evidence>
<evidence type="ECO:0000256" key="1">
    <source>
        <dbReference type="ARBA" id="ARBA00004651"/>
    </source>
</evidence>
<dbReference type="GO" id="GO:0005886">
    <property type="term" value="C:plasma membrane"/>
    <property type="evidence" value="ECO:0007669"/>
    <property type="project" value="UniProtKB-SubCell"/>
</dbReference>
<dbReference type="PRINTS" id="PR00812">
    <property type="entry name" value="BCTERIALGSPF"/>
</dbReference>
<keyword evidence="6 7" id="KW-0472">Membrane</keyword>
<dbReference type="InterPro" id="IPR018076">
    <property type="entry name" value="T2SS_GspF_dom"/>
</dbReference>
<dbReference type="STRING" id="43775.SAMN04489760_14013"/>
<proteinExistence type="inferred from homology"/>
<feature type="transmembrane region" description="Helical" evidence="7">
    <location>
        <begin position="207"/>
        <end position="233"/>
    </location>
</feature>
<comment type="similarity">
    <text evidence="2">Belongs to the GSP F family.</text>
</comment>
<feature type="transmembrane region" description="Helical" evidence="7">
    <location>
        <begin position="167"/>
        <end position="187"/>
    </location>
</feature>
<evidence type="ECO:0000256" key="3">
    <source>
        <dbReference type="ARBA" id="ARBA00022475"/>
    </source>
</evidence>
<evidence type="ECO:0000256" key="6">
    <source>
        <dbReference type="ARBA" id="ARBA00023136"/>
    </source>
</evidence>
<evidence type="ECO:0000256" key="7">
    <source>
        <dbReference type="SAM" id="Phobius"/>
    </source>
</evidence>
<sequence length="399" mass="44941">MEFAYTYLDSTGQENRGSLMAGNRAEALAKLRARGLTVTNLVEKASKEQRRFVLRKKIKSQDIYSISRELSTLLRSGIRIDRALELLRNGAKKQEMKELLTAVLQEIKAGGNVAHAFEKTDSFSPFLVSMIQVNEAAGNLQSAFENIAQYLKFQISFRAEIRNAMTYPIFLIFACILTFLAIFQFVVPRFFSIFGSNLETLPLPARVLYTLSGWINFKSLGIVLGLAGIVLLVRRLYPTRIKLPNLSARLILLPGVRTLIINLELSRFCYSMHSMLLSGVEFLRALRLSISLIQNVSFRNAMMPLVGRVKEGRKISDVFAEVPFLPDIVPNMVRVGEESSSLKEVFLELYAMFDERFKNSVKRLLTLVEPVIIIVMGLVVGFIVITLILTVMSVSSIKL</sequence>
<evidence type="ECO:0000313" key="9">
    <source>
        <dbReference type="EMBL" id="SEM73643.1"/>
    </source>
</evidence>
<evidence type="ECO:0000259" key="8">
    <source>
        <dbReference type="Pfam" id="PF00482"/>
    </source>
</evidence>
<keyword evidence="5 7" id="KW-1133">Transmembrane helix</keyword>
<dbReference type="EMBL" id="FOBS01000040">
    <property type="protein sequence ID" value="SEM73643.1"/>
    <property type="molecule type" value="Genomic_DNA"/>
</dbReference>
<protein>
    <submittedName>
        <fullName evidence="9">General secretion pathway protein F</fullName>
    </submittedName>
</protein>
<organism evidence="9 10">
    <name type="scientific">Syntrophus gentianae</name>
    <dbReference type="NCBI Taxonomy" id="43775"/>
    <lineage>
        <taxon>Bacteria</taxon>
        <taxon>Pseudomonadati</taxon>
        <taxon>Thermodesulfobacteriota</taxon>
        <taxon>Syntrophia</taxon>
        <taxon>Syntrophales</taxon>
        <taxon>Syntrophaceae</taxon>
        <taxon>Syntrophus</taxon>
    </lineage>
</organism>
<comment type="subcellular location">
    <subcellularLocation>
        <location evidence="1">Cell membrane</location>
        <topology evidence="1">Multi-pass membrane protein</topology>
    </subcellularLocation>
</comment>
<name>A0A1H8ASV9_9BACT</name>
<gene>
    <name evidence="9" type="ORF">SAMN04489760_14013</name>
</gene>